<dbReference type="GeneID" id="113393496"/>
<proteinExistence type="predicted"/>
<accession>A0A8B8HMW1</accession>
<organism evidence="1 2">
    <name type="scientific">Vanessa tameamea</name>
    <name type="common">Kamehameha butterfly</name>
    <dbReference type="NCBI Taxonomy" id="334116"/>
    <lineage>
        <taxon>Eukaryota</taxon>
        <taxon>Metazoa</taxon>
        <taxon>Ecdysozoa</taxon>
        <taxon>Arthropoda</taxon>
        <taxon>Hexapoda</taxon>
        <taxon>Insecta</taxon>
        <taxon>Pterygota</taxon>
        <taxon>Neoptera</taxon>
        <taxon>Endopterygota</taxon>
        <taxon>Lepidoptera</taxon>
        <taxon>Glossata</taxon>
        <taxon>Ditrysia</taxon>
        <taxon>Papilionoidea</taxon>
        <taxon>Nymphalidae</taxon>
        <taxon>Nymphalinae</taxon>
        <taxon>Vanessa</taxon>
    </lineage>
</organism>
<evidence type="ECO:0000313" key="2">
    <source>
        <dbReference type="RefSeq" id="XP_026486183.2"/>
    </source>
</evidence>
<keyword evidence="1" id="KW-1185">Reference proteome</keyword>
<dbReference type="AlphaFoldDB" id="A0A8B8HMW1"/>
<dbReference type="OMA" id="FRMHPPC"/>
<name>A0A8B8HMW1_VANTA</name>
<gene>
    <name evidence="2" type="primary">LOC113393496</name>
</gene>
<sequence>MASKEDKHEVPGCSRIIMKKGDISRKHKKNFVRACELESEKAYLNYTERLQILFLPNCSTNFNCKHYSKKKLQIQQISPRVINSIQTEISDNMWYEALDISYLCITPKQYLTANVLRDIVEIMLNAHEDVSSKYSITHLISKCEQVLALHFRMHPPCGLHDDILSLYNSFLMGPMTSASNTNNKKHSTRNDHGCDKGIIEYCLNRLEYEISSESKDGPLVNKDNIIPDNLKGSLKGLHYEKEYLEMYELLERTERIERLMAVLHSTIELIQFNLFILRSRELRQNILMHNLFLPVSPFYQVQKISKQIIKLFAYFVHLNYPAEHIKIMSIWLNVAIETHMYTAYNRNCNFSHLGLFGNNFAEEINTVISDLPHESIIKILSKIHPNYMKREVGFLYCKKYLNYVEEDIMNILITFLETSKWKDFPKSDSENLLKRLNIVESTPKNIMNHLSKICKNKSVMSNNNMSYPKFQSPDESEINQDIIISALYISLNAYLESYNVQNVNATLEKMNNSEIVLERKQISEYYITPELIKIYKNIYQLLPKVILILNDLKKNNRLPEQFKVFERLFTFDLIEEPK</sequence>
<reference evidence="2" key="1">
    <citation type="submission" date="2025-08" db="UniProtKB">
        <authorList>
            <consortium name="RefSeq"/>
        </authorList>
    </citation>
    <scope>IDENTIFICATION</scope>
    <source>
        <tissue evidence="2">Whole body</tissue>
    </source>
</reference>
<dbReference type="OrthoDB" id="7454303at2759"/>
<dbReference type="RefSeq" id="XP_026486183.2">
    <property type="nucleotide sequence ID" value="XM_026630398.2"/>
</dbReference>
<dbReference type="Proteomes" id="UP001652626">
    <property type="component" value="Chromosome 6"/>
</dbReference>
<evidence type="ECO:0000313" key="1">
    <source>
        <dbReference type="Proteomes" id="UP001652626"/>
    </source>
</evidence>
<protein>
    <submittedName>
        <fullName evidence="2">Uncharacterized protein LOC113393496</fullName>
    </submittedName>
</protein>